<dbReference type="Pfam" id="PF09420">
    <property type="entry name" value="Nop16"/>
    <property type="match status" value="1"/>
</dbReference>
<protein>
    <recommendedName>
        <fullName evidence="5">Nucleolar protein 16</fullName>
    </recommendedName>
</protein>
<dbReference type="GO" id="GO:0005730">
    <property type="term" value="C:nucleolus"/>
    <property type="evidence" value="ECO:0007669"/>
    <property type="project" value="UniProtKB-SubCell"/>
</dbReference>
<reference evidence="9" key="1">
    <citation type="journal article" date="2023" name="Mol. Phylogenet. Evol.">
        <title>Genome-scale phylogeny and comparative genomics of the fungal order Sordariales.</title>
        <authorList>
            <person name="Hensen N."/>
            <person name="Bonometti L."/>
            <person name="Westerberg I."/>
            <person name="Brannstrom I.O."/>
            <person name="Guillou S."/>
            <person name="Cros-Aarteil S."/>
            <person name="Calhoun S."/>
            <person name="Haridas S."/>
            <person name="Kuo A."/>
            <person name="Mondo S."/>
            <person name="Pangilinan J."/>
            <person name="Riley R."/>
            <person name="LaButti K."/>
            <person name="Andreopoulos B."/>
            <person name="Lipzen A."/>
            <person name="Chen C."/>
            <person name="Yan M."/>
            <person name="Daum C."/>
            <person name="Ng V."/>
            <person name="Clum A."/>
            <person name="Steindorff A."/>
            <person name="Ohm R.A."/>
            <person name="Martin F."/>
            <person name="Silar P."/>
            <person name="Natvig D.O."/>
            <person name="Lalanne C."/>
            <person name="Gautier V."/>
            <person name="Ament-Velasquez S.L."/>
            <person name="Kruys A."/>
            <person name="Hutchinson M.I."/>
            <person name="Powell A.J."/>
            <person name="Barry K."/>
            <person name="Miller A.N."/>
            <person name="Grigoriev I.V."/>
            <person name="Debuchy R."/>
            <person name="Gladieux P."/>
            <person name="Hiltunen Thoren M."/>
            <person name="Johannesson H."/>
        </authorList>
    </citation>
    <scope>NUCLEOTIDE SEQUENCE</scope>
    <source>
        <strain evidence="9">SMH4131-1</strain>
    </source>
</reference>
<keyword evidence="7" id="KW-0687">Ribonucleoprotein</keyword>
<evidence type="ECO:0000256" key="7">
    <source>
        <dbReference type="ARBA" id="ARBA00023274"/>
    </source>
</evidence>
<dbReference type="InterPro" id="IPR019002">
    <property type="entry name" value="Ribosome_biogenesis_Nop16"/>
</dbReference>
<comment type="subunit">
    <text evidence="4">Component of the pre-66S ribosomal particle.</text>
</comment>
<dbReference type="GO" id="GO:0042273">
    <property type="term" value="P:ribosomal large subunit biogenesis"/>
    <property type="evidence" value="ECO:0007669"/>
    <property type="project" value="TreeGrafter"/>
</dbReference>
<dbReference type="GO" id="GO:1990904">
    <property type="term" value="C:ribonucleoprotein complex"/>
    <property type="evidence" value="ECO:0007669"/>
    <property type="project" value="UniProtKB-KW"/>
</dbReference>
<evidence type="ECO:0000256" key="2">
    <source>
        <dbReference type="ARBA" id="ARBA00004604"/>
    </source>
</evidence>
<dbReference type="PANTHER" id="PTHR13243">
    <property type="entry name" value="HSPC111 PROTEIN-RELATED"/>
    <property type="match status" value="1"/>
</dbReference>
<evidence type="ECO:0000256" key="3">
    <source>
        <dbReference type="ARBA" id="ARBA00008479"/>
    </source>
</evidence>
<keyword evidence="10" id="KW-1185">Reference proteome</keyword>
<evidence type="ECO:0000256" key="1">
    <source>
        <dbReference type="ARBA" id="ARBA00002889"/>
    </source>
</evidence>
<organism evidence="9 10">
    <name type="scientific">Cercophora scortea</name>
    <dbReference type="NCBI Taxonomy" id="314031"/>
    <lineage>
        <taxon>Eukaryota</taxon>
        <taxon>Fungi</taxon>
        <taxon>Dikarya</taxon>
        <taxon>Ascomycota</taxon>
        <taxon>Pezizomycotina</taxon>
        <taxon>Sordariomycetes</taxon>
        <taxon>Sordariomycetidae</taxon>
        <taxon>Sordariales</taxon>
        <taxon>Lasiosphaeriaceae</taxon>
        <taxon>Cercophora</taxon>
    </lineage>
</organism>
<dbReference type="AlphaFoldDB" id="A0AAE0ILC2"/>
<comment type="subcellular location">
    <subcellularLocation>
        <location evidence="2">Nucleus</location>
        <location evidence="2">Nucleolus</location>
    </subcellularLocation>
</comment>
<evidence type="ECO:0000256" key="6">
    <source>
        <dbReference type="ARBA" id="ARBA00023242"/>
    </source>
</evidence>
<proteinExistence type="inferred from homology"/>
<comment type="caution">
    <text evidence="9">The sequence shown here is derived from an EMBL/GenBank/DDBJ whole genome shotgun (WGS) entry which is preliminary data.</text>
</comment>
<name>A0AAE0ILC2_9PEZI</name>
<comment type="similarity">
    <text evidence="3">Belongs to the NOP16 family.</text>
</comment>
<dbReference type="Proteomes" id="UP001286456">
    <property type="component" value="Unassembled WGS sequence"/>
</dbReference>
<dbReference type="EMBL" id="JAUEPO010000003">
    <property type="protein sequence ID" value="KAK3327164.1"/>
    <property type="molecule type" value="Genomic_DNA"/>
</dbReference>
<feature type="region of interest" description="Disordered" evidence="8">
    <location>
        <begin position="1"/>
        <end position="22"/>
    </location>
</feature>
<keyword evidence="6" id="KW-0539">Nucleus</keyword>
<gene>
    <name evidence="9" type="ORF">B0T19DRAFT_154959</name>
</gene>
<sequence>MGRELQKRKRRSSRATVKMPHRRKKALNPMGNDIIAQNWDRKATLSQNYSRFGLVSKLGATAGGPAQTSASSAPKANKKDPLAIKSADHGMLRIQEVRVERDAAGKIVRVIREANPLDDPLNALDDYAATHAMADDGEEWGGIEDNKRQRPAVICELERQASVPEEKHLRHQSERETEWLQRLIAKHGDDVAAMARDAKLNPMQQTKGDLARRLKKAGLL</sequence>
<evidence type="ECO:0000313" key="9">
    <source>
        <dbReference type="EMBL" id="KAK3327164.1"/>
    </source>
</evidence>
<evidence type="ECO:0000256" key="4">
    <source>
        <dbReference type="ARBA" id="ARBA00011187"/>
    </source>
</evidence>
<reference evidence="9" key="2">
    <citation type="submission" date="2023-06" db="EMBL/GenBank/DDBJ databases">
        <authorList>
            <consortium name="Lawrence Berkeley National Laboratory"/>
            <person name="Haridas S."/>
            <person name="Hensen N."/>
            <person name="Bonometti L."/>
            <person name="Westerberg I."/>
            <person name="Brannstrom I.O."/>
            <person name="Guillou S."/>
            <person name="Cros-Aarteil S."/>
            <person name="Calhoun S."/>
            <person name="Kuo A."/>
            <person name="Mondo S."/>
            <person name="Pangilinan J."/>
            <person name="Riley R."/>
            <person name="Labutti K."/>
            <person name="Andreopoulos B."/>
            <person name="Lipzen A."/>
            <person name="Chen C."/>
            <person name="Yanf M."/>
            <person name="Daum C."/>
            <person name="Ng V."/>
            <person name="Clum A."/>
            <person name="Steindorff A."/>
            <person name="Ohm R."/>
            <person name="Martin F."/>
            <person name="Silar P."/>
            <person name="Natvig D."/>
            <person name="Lalanne C."/>
            <person name="Gautier V."/>
            <person name="Ament-Velasquez S.L."/>
            <person name="Kruys A."/>
            <person name="Hutchinson M.I."/>
            <person name="Powell A.J."/>
            <person name="Barry K."/>
            <person name="Miller A.N."/>
            <person name="Grigoriev I.V."/>
            <person name="Debuchy R."/>
            <person name="Gladieux P."/>
            <person name="Thoren M.H."/>
            <person name="Johannesson H."/>
        </authorList>
    </citation>
    <scope>NUCLEOTIDE SEQUENCE</scope>
    <source>
        <strain evidence="9">SMH4131-1</strain>
    </source>
</reference>
<dbReference type="PANTHER" id="PTHR13243:SF1">
    <property type="entry name" value="NUCLEOLAR PROTEIN 16"/>
    <property type="match status" value="1"/>
</dbReference>
<evidence type="ECO:0000256" key="5">
    <source>
        <dbReference type="ARBA" id="ARBA00015522"/>
    </source>
</evidence>
<accession>A0AAE0ILC2</accession>
<evidence type="ECO:0000313" key="10">
    <source>
        <dbReference type="Proteomes" id="UP001286456"/>
    </source>
</evidence>
<comment type="function">
    <text evidence="1">Involved in the biogenesis of the 60S ribosomal subunit.</text>
</comment>
<evidence type="ECO:0000256" key="8">
    <source>
        <dbReference type="SAM" id="MobiDB-lite"/>
    </source>
</evidence>